<dbReference type="AlphaFoldDB" id="A0AAV9GT25"/>
<dbReference type="InterPro" id="IPR025676">
    <property type="entry name" value="Clr5_dom"/>
</dbReference>
<dbReference type="Pfam" id="PF14420">
    <property type="entry name" value="Clr5"/>
    <property type="match status" value="1"/>
</dbReference>
<gene>
    <name evidence="3" type="ORF">QBC34DRAFT_436725</name>
</gene>
<reference evidence="3" key="1">
    <citation type="journal article" date="2023" name="Mol. Phylogenet. Evol.">
        <title>Genome-scale phylogeny and comparative genomics of the fungal order Sordariales.</title>
        <authorList>
            <person name="Hensen N."/>
            <person name="Bonometti L."/>
            <person name="Westerberg I."/>
            <person name="Brannstrom I.O."/>
            <person name="Guillou S."/>
            <person name="Cros-Aarteil S."/>
            <person name="Calhoun S."/>
            <person name="Haridas S."/>
            <person name="Kuo A."/>
            <person name="Mondo S."/>
            <person name="Pangilinan J."/>
            <person name="Riley R."/>
            <person name="LaButti K."/>
            <person name="Andreopoulos B."/>
            <person name="Lipzen A."/>
            <person name="Chen C."/>
            <person name="Yan M."/>
            <person name="Daum C."/>
            <person name="Ng V."/>
            <person name="Clum A."/>
            <person name="Steindorff A."/>
            <person name="Ohm R.A."/>
            <person name="Martin F."/>
            <person name="Silar P."/>
            <person name="Natvig D.O."/>
            <person name="Lalanne C."/>
            <person name="Gautier V."/>
            <person name="Ament-Velasquez S.L."/>
            <person name="Kruys A."/>
            <person name="Hutchinson M.I."/>
            <person name="Powell A.J."/>
            <person name="Barry K."/>
            <person name="Miller A.N."/>
            <person name="Grigoriev I.V."/>
            <person name="Debuchy R."/>
            <person name="Gladieux P."/>
            <person name="Hiltunen Thoren M."/>
            <person name="Johannesson H."/>
        </authorList>
    </citation>
    <scope>NUCLEOTIDE SEQUENCE</scope>
    <source>
        <strain evidence="3">PSN243</strain>
    </source>
</reference>
<protein>
    <submittedName>
        <fullName evidence="3">Clr5 domain-containing protein</fullName>
    </submittedName>
</protein>
<evidence type="ECO:0000313" key="4">
    <source>
        <dbReference type="Proteomes" id="UP001321760"/>
    </source>
</evidence>
<sequence length="515" mass="58539">MSPSETTPPSSPDSASSLSVHLALQAGPRSDYSTSSRSQKGDASDTLPKDRPLIPTSSADWEAKKDVIKELYMTQNLILNDVIQIMLSEHKFKATARMYKGQFAKWNWTKYNKSGNGKSAKTRTTGRKRGTPRISTDSHIAKRGASRHASSSNHHPPRIGDNCLKFLMFNEDEVEMEIALKAYSTYIAQWSEHGAPWREEKRFEKFSVLQMMRLALDHLTFGRIHEGGEMLRRAFLQVEDAISTQDNIEAIWDCCLAVPQLMHSSGHTSILYIFAQYLFQLTSIKMPGHPLAAVARRIFRLASRGDKEQLQRYIEGAWRLWVRLVGRQRGEDDHVTMHLKRGYVILQNPDQAIIENFIGDFGRSLENSLGKRGATWTTSRILELERLLVRMFVPLFTAETTLRAETMLTNLLTRVETSPANRGVPLHQRSYLDRYLFFSVHHFLAALADRNGDQLRAAFHRRRSLESPRDAFWQQTAAAMEHHLRIDGNIEEADEIERRLQGASLVCDGVGSACS</sequence>
<evidence type="ECO:0000256" key="1">
    <source>
        <dbReference type="SAM" id="MobiDB-lite"/>
    </source>
</evidence>
<feature type="region of interest" description="Disordered" evidence="1">
    <location>
        <begin position="1"/>
        <end position="58"/>
    </location>
</feature>
<reference evidence="3" key="2">
    <citation type="submission" date="2023-05" db="EMBL/GenBank/DDBJ databases">
        <authorList>
            <consortium name="Lawrence Berkeley National Laboratory"/>
            <person name="Steindorff A."/>
            <person name="Hensen N."/>
            <person name="Bonometti L."/>
            <person name="Westerberg I."/>
            <person name="Brannstrom I.O."/>
            <person name="Guillou S."/>
            <person name="Cros-Aarteil S."/>
            <person name="Calhoun S."/>
            <person name="Haridas S."/>
            <person name="Kuo A."/>
            <person name="Mondo S."/>
            <person name="Pangilinan J."/>
            <person name="Riley R."/>
            <person name="Labutti K."/>
            <person name="Andreopoulos B."/>
            <person name="Lipzen A."/>
            <person name="Chen C."/>
            <person name="Yanf M."/>
            <person name="Daum C."/>
            <person name="Ng V."/>
            <person name="Clum A."/>
            <person name="Ohm R."/>
            <person name="Martin F."/>
            <person name="Silar P."/>
            <person name="Natvig D."/>
            <person name="Lalanne C."/>
            <person name="Gautier V."/>
            <person name="Ament-Velasquez S.L."/>
            <person name="Kruys A."/>
            <person name="Hutchinson M.I."/>
            <person name="Powell A.J."/>
            <person name="Barry K."/>
            <person name="Miller A.N."/>
            <person name="Grigoriev I.V."/>
            <person name="Debuchy R."/>
            <person name="Gladieux P."/>
            <person name="Thoren M.H."/>
            <person name="Johannesson H."/>
        </authorList>
    </citation>
    <scope>NUCLEOTIDE SEQUENCE</scope>
    <source>
        <strain evidence="3">PSN243</strain>
    </source>
</reference>
<evidence type="ECO:0000259" key="2">
    <source>
        <dbReference type="Pfam" id="PF14420"/>
    </source>
</evidence>
<organism evidence="3 4">
    <name type="scientific">Podospora aff. communis PSN243</name>
    <dbReference type="NCBI Taxonomy" id="3040156"/>
    <lineage>
        <taxon>Eukaryota</taxon>
        <taxon>Fungi</taxon>
        <taxon>Dikarya</taxon>
        <taxon>Ascomycota</taxon>
        <taxon>Pezizomycotina</taxon>
        <taxon>Sordariomycetes</taxon>
        <taxon>Sordariomycetidae</taxon>
        <taxon>Sordariales</taxon>
        <taxon>Podosporaceae</taxon>
        <taxon>Podospora</taxon>
    </lineage>
</organism>
<name>A0AAV9GT25_9PEZI</name>
<comment type="caution">
    <text evidence="3">The sequence shown here is derived from an EMBL/GenBank/DDBJ whole genome shotgun (WGS) entry which is preliminary data.</text>
</comment>
<feature type="domain" description="Clr5" evidence="2">
    <location>
        <begin position="58"/>
        <end position="110"/>
    </location>
</feature>
<dbReference type="Proteomes" id="UP001321760">
    <property type="component" value="Unassembled WGS sequence"/>
</dbReference>
<feature type="compositionally biased region" description="Low complexity" evidence="1">
    <location>
        <begin position="1"/>
        <end position="19"/>
    </location>
</feature>
<feature type="region of interest" description="Disordered" evidence="1">
    <location>
        <begin position="114"/>
        <end position="156"/>
    </location>
</feature>
<accession>A0AAV9GT25</accession>
<keyword evidence="4" id="KW-1185">Reference proteome</keyword>
<proteinExistence type="predicted"/>
<dbReference type="EMBL" id="MU865929">
    <property type="protein sequence ID" value="KAK4451154.1"/>
    <property type="molecule type" value="Genomic_DNA"/>
</dbReference>
<dbReference type="PANTHER" id="PTHR38788:SF3">
    <property type="entry name" value="CLR5 DOMAIN-CONTAINING PROTEIN"/>
    <property type="match status" value="1"/>
</dbReference>
<feature type="compositionally biased region" description="Basic residues" evidence="1">
    <location>
        <begin position="120"/>
        <end position="131"/>
    </location>
</feature>
<evidence type="ECO:0000313" key="3">
    <source>
        <dbReference type="EMBL" id="KAK4451154.1"/>
    </source>
</evidence>
<dbReference type="PANTHER" id="PTHR38788">
    <property type="entry name" value="CLR5 DOMAIN-CONTAINING PROTEIN"/>
    <property type="match status" value="1"/>
</dbReference>
<feature type="compositionally biased region" description="Basic and acidic residues" evidence="1">
    <location>
        <begin position="39"/>
        <end position="52"/>
    </location>
</feature>